<protein>
    <recommendedName>
        <fullName evidence="1">DUF5753 domain-containing protein</fullName>
    </recommendedName>
</protein>
<keyword evidence="3" id="KW-1185">Reference proteome</keyword>
<reference evidence="2 3" key="1">
    <citation type="submission" date="2023-07" db="EMBL/GenBank/DDBJ databases">
        <title>Sequencing the genomes of 1000 actinobacteria strains.</title>
        <authorList>
            <person name="Klenk H.-P."/>
        </authorList>
    </citation>
    <scope>NUCLEOTIDE SEQUENCE [LARGE SCALE GENOMIC DNA]</scope>
    <source>
        <strain evidence="2 3">DSM 43749</strain>
    </source>
</reference>
<organism evidence="2 3">
    <name type="scientific">Saccharothrix longispora</name>
    <dbReference type="NCBI Taxonomy" id="33920"/>
    <lineage>
        <taxon>Bacteria</taxon>
        <taxon>Bacillati</taxon>
        <taxon>Actinomycetota</taxon>
        <taxon>Actinomycetes</taxon>
        <taxon>Pseudonocardiales</taxon>
        <taxon>Pseudonocardiaceae</taxon>
        <taxon>Saccharothrix</taxon>
    </lineage>
</organism>
<feature type="domain" description="DUF5753" evidence="1">
    <location>
        <begin position="2"/>
        <end position="171"/>
    </location>
</feature>
<evidence type="ECO:0000313" key="3">
    <source>
        <dbReference type="Proteomes" id="UP001268819"/>
    </source>
</evidence>
<evidence type="ECO:0000313" key="2">
    <source>
        <dbReference type="EMBL" id="MDR6596279.1"/>
    </source>
</evidence>
<proteinExistence type="predicted"/>
<name>A0ABU1Q2B8_9PSEU</name>
<sequence length="176" mass="19938">MTYERGIFPGLLQTGEYAEAVMRAGDGLWWEPSYEERAERVAFRLERQRVVFDSTPPRRVEFIVTDDAFHAEFGDRELMRRQVEHLLRVADRPGVDLWLLSATTRNSPAPHAGFTLLHFEPPAPAIGFASVAYGPSPYLDDPADTLPLGRVFQRLKQLSTGPAESKDVLREALRRS</sequence>
<dbReference type="Pfam" id="PF19054">
    <property type="entry name" value="DUF5753"/>
    <property type="match status" value="1"/>
</dbReference>
<gene>
    <name evidence="2" type="ORF">J2S66_004663</name>
</gene>
<accession>A0ABU1Q2B8</accession>
<evidence type="ECO:0000259" key="1">
    <source>
        <dbReference type="Pfam" id="PF19054"/>
    </source>
</evidence>
<dbReference type="InterPro" id="IPR043917">
    <property type="entry name" value="DUF5753"/>
</dbReference>
<dbReference type="Proteomes" id="UP001268819">
    <property type="component" value="Unassembled WGS sequence"/>
</dbReference>
<comment type="caution">
    <text evidence="2">The sequence shown here is derived from an EMBL/GenBank/DDBJ whole genome shotgun (WGS) entry which is preliminary data.</text>
</comment>
<dbReference type="EMBL" id="JAVDSG010000001">
    <property type="protein sequence ID" value="MDR6596279.1"/>
    <property type="molecule type" value="Genomic_DNA"/>
</dbReference>